<dbReference type="PROSITE" id="PS50195">
    <property type="entry name" value="PX"/>
    <property type="match status" value="1"/>
</dbReference>
<proteinExistence type="predicted"/>
<dbReference type="InterPro" id="IPR036871">
    <property type="entry name" value="PX_dom_sf"/>
</dbReference>
<dbReference type="Pfam" id="PF00787">
    <property type="entry name" value="PX"/>
    <property type="match status" value="1"/>
</dbReference>
<evidence type="ECO:0000313" key="2">
    <source>
        <dbReference type="EMBL" id="CAK7948079.1"/>
    </source>
</evidence>
<evidence type="ECO:0000313" key="3">
    <source>
        <dbReference type="Proteomes" id="UP001162060"/>
    </source>
</evidence>
<dbReference type="InterPro" id="IPR001683">
    <property type="entry name" value="PX_dom"/>
</dbReference>
<name>A0AAV1VP61_9STRA</name>
<dbReference type="SUPFAM" id="SSF64268">
    <property type="entry name" value="PX domain"/>
    <property type="match status" value="1"/>
</dbReference>
<dbReference type="AlphaFoldDB" id="A0AAV1VP61"/>
<organism evidence="2 3">
    <name type="scientific">Peronospora matthiolae</name>
    <dbReference type="NCBI Taxonomy" id="2874970"/>
    <lineage>
        <taxon>Eukaryota</taxon>
        <taxon>Sar</taxon>
        <taxon>Stramenopiles</taxon>
        <taxon>Oomycota</taxon>
        <taxon>Peronosporomycetes</taxon>
        <taxon>Peronosporales</taxon>
        <taxon>Peronosporaceae</taxon>
        <taxon>Peronospora</taxon>
    </lineage>
</organism>
<evidence type="ECO:0000259" key="1">
    <source>
        <dbReference type="PROSITE" id="PS50195"/>
    </source>
</evidence>
<protein>
    <recommendedName>
        <fullName evidence="1">PX domain-containing protein</fullName>
    </recommendedName>
</protein>
<dbReference type="GO" id="GO:0035091">
    <property type="term" value="F:phosphatidylinositol binding"/>
    <property type="evidence" value="ECO:0007669"/>
    <property type="project" value="InterPro"/>
</dbReference>
<comment type="caution">
    <text evidence="2">The sequence shown here is derived from an EMBL/GenBank/DDBJ whole genome shotgun (WGS) entry which is preliminary data.</text>
</comment>
<feature type="domain" description="PX" evidence="1">
    <location>
        <begin position="1"/>
        <end position="149"/>
    </location>
</feature>
<accession>A0AAV1VP61</accession>
<sequence length="149" mass="16706">MGCTHSKTHARKKDAASIGKLPVVMETTWSDIGLQFVPGEVSINEYGIAYYNFDGFNPADSHQEIHVCKRYSEFKSLYVDMCKLIRKEDKCQMSSTLPSMPPANAVTFVLGRGNEIVVKAREAQFLKLLNAMASHPIASQSKLFTRFIE</sequence>
<dbReference type="EMBL" id="CAKLBY020000392">
    <property type="protein sequence ID" value="CAK7948079.1"/>
    <property type="molecule type" value="Genomic_DNA"/>
</dbReference>
<dbReference type="Proteomes" id="UP001162060">
    <property type="component" value="Unassembled WGS sequence"/>
</dbReference>
<reference evidence="2" key="1">
    <citation type="submission" date="2024-01" db="EMBL/GenBank/DDBJ databases">
        <authorList>
            <person name="Webb A."/>
        </authorList>
    </citation>
    <scope>NUCLEOTIDE SEQUENCE</scope>
    <source>
        <strain evidence="2">Pm1</strain>
    </source>
</reference>
<dbReference type="Gene3D" id="3.30.1520.10">
    <property type="entry name" value="Phox-like domain"/>
    <property type="match status" value="1"/>
</dbReference>
<gene>
    <name evidence="2" type="ORF">PM001_LOCUS33229</name>
</gene>